<dbReference type="GO" id="GO:0005840">
    <property type="term" value="C:ribosome"/>
    <property type="evidence" value="ECO:0007669"/>
    <property type="project" value="UniProtKB-KW"/>
</dbReference>
<dbReference type="KEGG" id="tpol:Mal48_08430"/>
<dbReference type="AlphaFoldDB" id="A0A517QJ24"/>
<dbReference type="Pfam" id="PF10294">
    <property type="entry name" value="Methyltransf_16"/>
    <property type="match status" value="1"/>
</dbReference>
<dbReference type="RefSeq" id="WP_197442026.1">
    <property type="nucleotide sequence ID" value="NZ_CP036267.1"/>
</dbReference>
<keyword evidence="2" id="KW-0689">Ribosomal protein</keyword>
<feature type="region of interest" description="Disordered" evidence="1">
    <location>
        <begin position="1"/>
        <end position="23"/>
    </location>
</feature>
<organism evidence="2 3">
    <name type="scientific">Thalassoglobus polymorphus</name>
    <dbReference type="NCBI Taxonomy" id="2527994"/>
    <lineage>
        <taxon>Bacteria</taxon>
        <taxon>Pseudomonadati</taxon>
        <taxon>Planctomycetota</taxon>
        <taxon>Planctomycetia</taxon>
        <taxon>Planctomycetales</taxon>
        <taxon>Planctomycetaceae</taxon>
        <taxon>Thalassoglobus</taxon>
    </lineage>
</organism>
<gene>
    <name evidence="2" type="primary">prmA</name>
    <name evidence="2" type="ORF">Mal48_08430</name>
</gene>
<dbReference type="Gene3D" id="3.40.50.150">
    <property type="entry name" value="Vaccinia Virus protein VP39"/>
    <property type="match status" value="1"/>
</dbReference>
<dbReference type="Proteomes" id="UP000315724">
    <property type="component" value="Chromosome"/>
</dbReference>
<feature type="compositionally biased region" description="Polar residues" evidence="1">
    <location>
        <begin position="7"/>
        <end position="20"/>
    </location>
</feature>
<evidence type="ECO:0000256" key="1">
    <source>
        <dbReference type="SAM" id="MobiDB-lite"/>
    </source>
</evidence>
<accession>A0A517QJ24</accession>
<reference evidence="2 3" key="1">
    <citation type="submission" date="2019-02" db="EMBL/GenBank/DDBJ databases">
        <title>Deep-cultivation of Planctomycetes and their phenomic and genomic characterization uncovers novel biology.</title>
        <authorList>
            <person name="Wiegand S."/>
            <person name="Jogler M."/>
            <person name="Boedeker C."/>
            <person name="Pinto D."/>
            <person name="Vollmers J."/>
            <person name="Rivas-Marin E."/>
            <person name="Kohn T."/>
            <person name="Peeters S.H."/>
            <person name="Heuer A."/>
            <person name="Rast P."/>
            <person name="Oberbeckmann S."/>
            <person name="Bunk B."/>
            <person name="Jeske O."/>
            <person name="Meyerdierks A."/>
            <person name="Storesund J.E."/>
            <person name="Kallscheuer N."/>
            <person name="Luecker S."/>
            <person name="Lage O.M."/>
            <person name="Pohl T."/>
            <person name="Merkel B.J."/>
            <person name="Hornburger P."/>
            <person name="Mueller R.-W."/>
            <person name="Bruemmer F."/>
            <person name="Labrenz M."/>
            <person name="Spormann A.M."/>
            <person name="Op den Camp H."/>
            <person name="Overmann J."/>
            <person name="Amann R."/>
            <person name="Jetten M.S.M."/>
            <person name="Mascher T."/>
            <person name="Medema M.H."/>
            <person name="Devos D.P."/>
            <person name="Kaster A.-K."/>
            <person name="Ovreas L."/>
            <person name="Rohde M."/>
            <person name="Galperin M.Y."/>
            <person name="Jogler C."/>
        </authorList>
    </citation>
    <scope>NUCLEOTIDE SEQUENCE [LARGE SCALE GENOMIC DNA]</scope>
    <source>
        <strain evidence="2 3">Mal48</strain>
    </source>
</reference>
<keyword evidence="2" id="KW-0687">Ribonucleoprotein</keyword>
<proteinExistence type="predicted"/>
<evidence type="ECO:0000313" key="2">
    <source>
        <dbReference type="EMBL" id="QDT31608.1"/>
    </source>
</evidence>
<dbReference type="PANTHER" id="PTHR14614">
    <property type="entry name" value="HEPATOCELLULAR CARCINOMA-ASSOCIATED ANTIGEN"/>
    <property type="match status" value="1"/>
</dbReference>
<protein>
    <submittedName>
        <fullName evidence="2">Ribosomal protein L11 methyltransferase</fullName>
    </submittedName>
</protein>
<dbReference type="InterPro" id="IPR029063">
    <property type="entry name" value="SAM-dependent_MTases_sf"/>
</dbReference>
<keyword evidence="2" id="KW-0808">Transferase</keyword>
<keyword evidence="3" id="KW-1185">Reference proteome</keyword>
<name>A0A517QJ24_9PLAN</name>
<evidence type="ECO:0000313" key="3">
    <source>
        <dbReference type="Proteomes" id="UP000315724"/>
    </source>
</evidence>
<dbReference type="GO" id="GO:0008168">
    <property type="term" value="F:methyltransferase activity"/>
    <property type="evidence" value="ECO:0007669"/>
    <property type="project" value="UniProtKB-KW"/>
</dbReference>
<dbReference type="EMBL" id="CP036267">
    <property type="protein sequence ID" value="QDT31608.1"/>
    <property type="molecule type" value="Genomic_DNA"/>
</dbReference>
<keyword evidence="2" id="KW-0489">Methyltransferase</keyword>
<sequence>MPPTSPQTPSNSHTEKQTVSAFPELSDDLSTFPEIPGGWRLEEYNIGESTISLHRPIDPDLFLDDEDVAAANVRNDYMPFWAYLWPAAVKMSKAILKAPWSPDDSVLELGSGLGLVGLAAMSRGDRITFSDYDPTALFMCRKNALENGFEDPPVMQLDWREPKSEQFDAIFGCEVTYDAPIHSVLLDLLNLMLKPNGLCWLGDPGRYQSPKFYQLALDYGFEVRIFNEDFKAIEVPSSEGFQIFEIRKPDITPATKQP</sequence>
<dbReference type="InterPro" id="IPR019410">
    <property type="entry name" value="Methyltransf_16"/>
</dbReference>
<dbReference type="SUPFAM" id="SSF53335">
    <property type="entry name" value="S-adenosyl-L-methionine-dependent methyltransferases"/>
    <property type="match status" value="1"/>
</dbReference>
<dbReference type="GO" id="GO:0032259">
    <property type="term" value="P:methylation"/>
    <property type="evidence" value="ECO:0007669"/>
    <property type="project" value="UniProtKB-KW"/>
</dbReference>